<evidence type="ECO:0008006" key="4">
    <source>
        <dbReference type="Google" id="ProtNLM"/>
    </source>
</evidence>
<dbReference type="EMBL" id="CP093344">
    <property type="protein sequence ID" value="WOG89523.1"/>
    <property type="molecule type" value="Genomic_DNA"/>
</dbReference>
<evidence type="ECO:0000313" key="2">
    <source>
        <dbReference type="EMBL" id="WOG89523.1"/>
    </source>
</evidence>
<dbReference type="GO" id="GO:0005743">
    <property type="term" value="C:mitochondrial inner membrane"/>
    <property type="evidence" value="ECO:0007669"/>
    <property type="project" value="InterPro"/>
</dbReference>
<feature type="region of interest" description="Disordered" evidence="1">
    <location>
        <begin position="1"/>
        <end position="22"/>
    </location>
</feature>
<dbReference type="InterPro" id="IPR044202">
    <property type="entry name" value="LETM1/MDM38-like"/>
</dbReference>
<organism evidence="2 3">
    <name type="scientific">Daucus carota subsp. sativus</name>
    <name type="common">Carrot</name>
    <dbReference type="NCBI Taxonomy" id="79200"/>
    <lineage>
        <taxon>Eukaryota</taxon>
        <taxon>Viridiplantae</taxon>
        <taxon>Streptophyta</taxon>
        <taxon>Embryophyta</taxon>
        <taxon>Tracheophyta</taxon>
        <taxon>Spermatophyta</taxon>
        <taxon>Magnoliopsida</taxon>
        <taxon>eudicotyledons</taxon>
        <taxon>Gunneridae</taxon>
        <taxon>Pentapetalae</taxon>
        <taxon>asterids</taxon>
        <taxon>campanulids</taxon>
        <taxon>Apiales</taxon>
        <taxon>Apiaceae</taxon>
        <taxon>Apioideae</taxon>
        <taxon>Scandiceae</taxon>
        <taxon>Daucinae</taxon>
        <taxon>Daucus</taxon>
        <taxon>Daucus sect. Daucus</taxon>
    </lineage>
</organism>
<reference evidence="2" key="2">
    <citation type="submission" date="2022-03" db="EMBL/GenBank/DDBJ databases">
        <title>Draft title - Genomic analysis of global carrot germplasm unveils the trajectory of domestication and the origin of high carotenoid orange carrot.</title>
        <authorList>
            <person name="Iorizzo M."/>
            <person name="Ellison S."/>
            <person name="Senalik D."/>
            <person name="Macko-Podgorni A."/>
            <person name="Grzebelus D."/>
            <person name="Bostan H."/>
            <person name="Rolling W."/>
            <person name="Curaba J."/>
            <person name="Simon P."/>
        </authorList>
    </citation>
    <scope>NUCLEOTIDE SEQUENCE</scope>
    <source>
        <tissue evidence="2">Leaf</tissue>
    </source>
</reference>
<dbReference type="PANTHER" id="PTHR14009:SF9">
    <property type="entry name" value="LETM1-LIKE PROTEIN"/>
    <property type="match status" value="1"/>
</dbReference>
<sequence length="811" mass="91650">MSLKMHNQSLVSSSSSNSWFSQKPTRPHFFNKRVADLDHQVSGHGYSRKRYHIKFSLFADDSLSLNSRLATFEIHSLKMCKPKRMRTLLPFASADDNVTFNGSSQPSTSSDVDNMTLQFNQTLQGEVYSTGLVQTLHDASRLFELAIKQKSSESKTSWFSTAWLGVDRNSWLKALSYQASVYSLLQAGCEISSRGDGRDRDINVFVQRSLLRQCAPLEIEIREKMLAKQPDAYDWFWSEQIPAVVTSFVNYFEKDQSFIAATTVWGKDISLDAGRAIDKSLLMLALSCIAAITKLGPTKVSCAQFFSIIPDVTGRLMDMLIEFIPIRKAYHSVKDIGLRREFLVHLGPRAAASRVKNDGRTEEVAFWVSLLQKQLLRAINRERVWSKLRTSETTEVLERDLAIFGFFIALGRSTQSFLYASGFEVVDEPMKGFIRHLIGGSLLYYPELSSISSYQLYVEVVCEELDWIPFYPVNKDASKGFHGDRSKREGPPNAEAIPLVLEVCSHWIQSFIKYSMWLENPSNVKAARFLSRGHKMLRGCMEELGIQNVEDAMIRLEELLQELHVSSNSSRKEHLKAACSDLERMRKLKKEAEFLEASFRAKADSLQHVYSAPLDLDLYVDDLYFQDTFSRGVAEPESDEIQRFELLRNELMELEKREANKMTTNSAGFAKDAIGTGLVKAQKENIIKKSLDKIKETSTNVLQGTRLLAIDVAAASGLLRRLLIGDELTEKEKQALRRTLTDVVSVVPIGFLMLLPVTAVGHAAMLAAIQRYVPALIPSTYGAERLDLLRQLEKVKEMETTEGKLVEDANE</sequence>
<evidence type="ECO:0000313" key="3">
    <source>
        <dbReference type="Proteomes" id="UP000077755"/>
    </source>
</evidence>
<dbReference type="GO" id="GO:0030003">
    <property type="term" value="P:intracellular monoatomic cation homeostasis"/>
    <property type="evidence" value="ECO:0007669"/>
    <property type="project" value="TreeGrafter"/>
</dbReference>
<gene>
    <name evidence="2" type="ORF">DCAR_0208761</name>
</gene>
<evidence type="ECO:0000256" key="1">
    <source>
        <dbReference type="SAM" id="MobiDB-lite"/>
    </source>
</evidence>
<name>A0AAF0WJI9_DAUCS</name>
<proteinExistence type="predicted"/>
<dbReference type="PANTHER" id="PTHR14009">
    <property type="entry name" value="LEUCINE ZIPPER-EF-HAND CONTAINING TRANSMEMBRANE PROTEIN"/>
    <property type="match status" value="1"/>
</dbReference>
<dbReference type="AlphaFoldDB" id="A0AAF0WJI9"/>
<protein>
    <recommendedName>
        <fullName evidence="4">Letm1 RBD domain-containing protein</fullName>
    </recommendedName>
</protein>
<feature type="compositionally biased region" description="Low complexity" evidence="1">
    <location>
        <begin position="9"/>
        <end position="21"/>
    </location>
</feature>
<reference evidence="2" key="1">
    <citation type="journal article" date="2016" name="Nat. Genet.">
        <title>A high-quality carrot genome assembly provides new insights into carotenoid accumulation and asterid genome evolution.</title>
        <authorList>
            <person name="Iorizzo M."/>
            <person name="Ellison S."/>
            <person name="Senalik D."/>
            <person name="Zeng P."/>
            <person name="Satapoomin P."/>
            <person name="Huang J."/>
            <person name="Bowman M."/>
            <person name="Iovene M."/>
            <person name="Sanseverino W."/>
            <person name="Cavagnaro P."/>
            <person name="Yildiz M."/>
            <person name="Macko-Podgorni A."/>
            <person name="Moranska E."/>
            <person name="Grzebelus E."/>
            <person name="Grzebelus D."/>
            <person name="Ashrafi H."/>
            <person name="Zheng Z."/>
            <person name="Cheng S."/>
            <person name="Spooner D."/>
            <person name="Van Deynze A."/>
            <person name="Simon P."/>
        </authorList>
    </citation>
    <scope>NUCLEOTIDE SEQUENCE</scope>
    <source>
        <tissue evidence="2">Leaf</tissue>
    </source>
</reference>
<accession>A0AAF0WJI9</accession>
<dbReference type="Proteomes" id="UP000077755">
    <property type="component" value="Chromosome 2"/>
</dbReference>
<keyword evidence="3" id="KW-1185">Reference proteome</keyword>